<feature type="domain" description="RNA polymerase sigma-70 region 2" evidence="7">
    <location>
        <begin position="25"/>
        <end position="90"/>
    </location>
</feature>
<evidence type="ECO:0000259" key="8">
    <source>
        <dbReference type="Pfam" id="PF08281"/>
    </source>
</evidence>
<dbReference type="InterPro" id="IPR007627">
    <property type="entry name" value="RNA_pol_sigma70_r2"/>
</dbReference>
<dbReference type="PROSITE" id="PS01063">
    <property type="entry name" value="SIGMA70_ECF"/>
    <property type="match status" value="1"/>
</dbReference>
<sequence>MMQERSDEELMTAVMTGDQVALASLVTRHHGPLLGYLYRLVGGDRQLSEDLVQETLLHVLRQRTYQAARPFKPWLYAIATNLVRDYFKSAAVRQCWREGDAEDVLLHLYDSEPSPEERALAAEQGSEVRAALAQLREDYRIVIVLRFYQGFSLQEIAETLQIPLGTVKSRLSVGVHRLRSMLAPVQKGVD</sequence>
<reference evidence="9" key="1">
    <citation type="submission" date="2020-10" db="EMBL/GenBank/DDBJ databases">
        <title>Taxonomic study of unclassified bacteria belonging to the class Ktedonobacteria.</title>
        <authorList>
            <person name="Yabe S."/>
            <person name="Wang C.M."/>
            <person name="Zheng Y."/>
            <person name="Sakai Y."/>
            <person name="Cavaletti L."/>
            <person name="Monciardini P."/>
            <person name="Donadio S."/>
        </authorList>
    </citation>
    <scope>NUCLEOTIDE SEQUENCE</scope>
    <source>
        <strain evidence="9">ID150040</strain>
    </source>
</reference>
<evidence type="ECO:0000256" key="6">
    <source>
        <dbReference type="RuleBase" id="RU000716"/>
    </source>
</evidence>
<name>A0A8J3ISY6_9CHLR</name>
<dbReference type="Pfam" id="PF04542">
    <property type="entry name" value="Sigma70_r2"/>
    <property type="match status" value="1"/>
</dbReference>
<evidence type="ECO:0000313" key="9">
    <source>
        <dbReference type="EMBL" id="GHO97309.1"/>
    </source>
</evidence>
<dbReference type="InterPro" id="IPR000838">
    <property type="entry name" value="RNA_pol_sigma70_ECF_CS"/>
</dbReference>
<dbReference type="PANTHER" id="PTHR43133:SF62">
    <property type="entry name" value="RNA POLYMERASE SIGMA FACTOR SIGZ"/>
    <property type="match status" value="1"/>
</dbReference>
<dbReference type="PANTHER" id="PTHR43133">
    <property type="entry name" value="RNA POLYMERASE ECF-TYPE SIGMA FACTO"/>
    <property type="match status" value="1"/>
</dbReference>
<dbReference type="InterPro" id="IPR013324">
    <property type="entry name" value="RNA_pol_sigma_r3/r4-like"/>
</dbReference>
<dbReference type="SUPFAM" id="SSF88946">
    <property type="entry name" value="Sigma2 domain of RNA polymerase sigma factors"/>
    <property type="match status" value="1"/>
</dbReference>
<evidence type="ECO:0000259" key="7">
    <source>
        <dbReference type="Pfam" id="PF04542"/>
    </source>
</evidence>
<keyword evidence="3 6" id="KW-0731">Sigma factor</keyword>
<dbReference type="EMBL" id="BNJK01000001">
    <property type="protein sequence ID" value="GHO97309.1"/>
    <property type="molecule type" value="Genomic_DNA"/>
</dbReference>
<organism evidence="9 10">
    <name type="scientific">Reticulibacter mediterranei</name>
    <dbReference type="NCBI Taxonomy" id="2778369"/>
    <lineage>
        <taxon>Bacteria</taxon>
        <taxon>Bacillati</taxon>
        <taxon>Chloroflexota</taxon>
        <taxon>Ktedonobacteria</taxon>
        <taxon>Ktedonobacterales</taxon>
        <taxon>Reticulibacteraceae</taxon>
        <taxon>Reticulibacter</taxon>
    </lineage>
</organism>
<dbReference type="CDD" id="cd06171">
    <property type="entry name" value="Sigma70_r4"/>
    <property type="match status" value="1"/>
</dbReference>
<dbReference type="GO" id="GO:0016987">
    <property type="term" value="F:sigma factor activity"/>
    <property type="evidence" value="ECO:0007669"/>
    <property type="project" value="UniProtKB-KW"/>
</dbReference>
<evidence type="ECO:0000313" key="10">
    <source>
        <dbReference type="Proteomes" id="UP000597444"/>
    </source>
</evidence>
<feature type="domain" description="RNA polymerase sigma factor 70 region 4 type 2" evidence="8">
    <location>
        <begin position="127"/>
        <end position="172"/>
    </location>
</feature>
<keyword evidence="10" id="KW-1185">Reference proteome</keyword>
<keyword evidence="4 6" id="KW-0238">DNA-binding</keyword>
<dbReference type="Gene3D" id="1.10.10.10">
    <property type="entry name" value="Winged helix-like DNA-binding domain superfamily/Winged helix DNA-binding domain"/>
    <property type="match status" value="1"/>
</dbReference>
<dbReference type="GO" id="GO:0003677">
    <property type="term" value="F:DNA binding"/>
    <property type="evidence" value="ECO:0007669"/>
    <property type="project" value="UniProtKB-KW"/>
</dbReference>
<keyword evidence="5 6" id="KW-0804">Transcription</keyword>
<comment type="caution">
    <text evidence="9">The sequence shown here is derived from an EMBL/GenBank/DDBJ whole genome shotgun (WGS) entry which is preliminary data.</text>
</comment>
<dbReference type="InterPro" id="IPR013249">
    <property type="entry name" value="RNA_pol_sigma70_r4_t2"/>
</dbReference>
<evidence type="ECO:0000256" key="1">
    <source>
        <dbReference type="ARBA" id="ARBA00010641"/>
    </source>
</evidence>
<accession>A0A8J3ISY6</accession>
<dbReference type="SUPFAM" id="SSF88659">
    <property type="entry name" value="Sigma3 and sigma4 domains of RNA polymerase sigma factors"/>
    <property type="match status" value="1"/>
</dbReference>
<comment type="similarity">
    <text evidence="1 6">Belongs to the sigma-70 factor family. ECF subfamily.</text>
</comment>
<protein>
    <recommendedName>
        <fullName evidence="6">RNA polymerase sigma factor</fullName>
    </recommendedName>
</protein>
<dbReference type="NCBIfam" id="TIGR02937">
    <property type="entry name" value="sigma70-ECF"/>
    <property type="match status" value="1"/>
</dbReference>
<dbReference type="AlphaFoldDB" id="A0A8J3ISY6"/>
<dbReference type="InterPro" id="IPR013325">
    <property type="entry name" value="RNA_pol_sigma_r2"/>
</dbReference>
<keyword evidence="2 6" id="KW-0805">Transcription regulation</keyword>
<evidence type="ECO:0000256" key="4">
    <source>
        <dbReference type="ARBA" id="ARBA00023125"/>
    </source>
</evidence>
<evidence type="ECO:0000256" key="3">
    <source>
        <dbReference type="ARBA" id="ARBA00023082"/>
    </source>
</evidence>
<dbReference type="GO" id="GO:0006352">
    <property type="term" value="P:DNA-templated transcription initiation"/>
    <property type="evidence" value="ECO:0007669"/>
    <property type="project" value="InterPro"/>
</dbReference>
<dbReference type="InterPro" id="IPR036388">
    <property type="entry name" value="WH-like_DNA-bd_sf"/>
</dbReference>
<dbReference type="GO" id="GO:0006950">
    <property type="term" value="P:response to stress"/>
    <property type="evidence" value="ECO:0007669"/>
    <property type="project" value="UniProtKB-ARBA"/>
</dbReference>
<dbReference type="Proteomes" id="UP000597444">
    <property type="component" value="Unassembled WGS sequence"/>
</dbReference>
<dbReference type="Pfam" id="PF08281">
    <property type="entry name" value="Sigma70_r4_2"/>
    <property type="match status" value="1"/>
</dbReference>
<proteinExistence type="inferred from homology"/>
<evidence type="ECO:0000256" key="2">
    <source>
        <dbReference type="ARBA" id="ARBA00023015"/>
    </source>
</evidence>
<dbReference type="InterPro" id="IPR039425">
    <property type="entry name" value="RNA_pol_sigma-70-like"/>
</dbReference>
<dbReference type="InterPro" id="IPR014284">
    <property type="entry name" value="RNA_pol_sigma-70_dom"/>
</dbReference>
<gene>
    <name evidence="9" type="ORF">KSF_073570</name>
</gene>
<evidence type="ECO:0000256" key="5">
    <source>
        <dbReference type="ARBA" id="ARBA00023163"/>
    </source>
</evidence>
<dbReference type="Gene3D" id="1.10.1740.10">
    <property type="match status" value="1"/>
</dbReference>